<proteinExistence type="predicted"/>
<protein>
    <submittedName>
        <fullName evidence="1">Uncharacterized protein</fullName>
    </submittedName>
</protein>
<keyword evidence="2" id="KW-1185">Reference proteome</keyword>
<comment type="caution">
    <text evidence="1">The sequence shown here is derived from an EMBL/GenBank/DDBJ whole genome shotgun (WGS) entry which is preliminary data.</text>
</comment>
<reference evidence="1" key="1">
    <citation type="submission" date="2022-08" db="EMBL/GenBank/DDBJ databases">
        <title>Genome Sequence of Fusarium decemcellulare.</title>
        <authorList>
            <person name="Buettner E."/>
        </authorList>
    </citation>
    <scope>NUCLEOTIDE SEQUENCE</scope>
    <source>
        <strain evidence="1">Babe19</strain>
    </source>
</reference>
<gene>
    <name evidence="1" type="ORF">NM208_g7845</name>
</gene>
<dbReference type="Proteomes" id="UP001148629">
    <property type="component" value="Unassembled WGS sequence"/>
</dbReference>
<evidence type="ECO:0000313" key="1">
    <source>
        <dbReference type="EMBL" id="KAJ3533742.1"/>
    </source>
</evidence>
<accession>A0ACC1S7L2</accession>
<name>A0ACC1S7L2_9HYPO</name>
<sequence length="817" mass="92928">MAQDIFPSASPLYLEFIRTNRPSQAQDSAYNGGVILQTLSGLPRSIYFFVWKPYSWGCGFIPFHERPWDAFKARSGKPHDLVDIADSVTDCEFCAFTIGFAAEDLALDKPRSGSFANHDVQAPRHGFANEPLLCAWNYSEYSYDGHISAELRLQRHRDHARGRRGPAFRLFEASDPRMQCHKPIDHASKSTSSDASFERLSYWIKNCSQNHESCNKLHARKAQDYDWLPTRLVKIIAAEDGTPKEILVQETAKIDYGTAEVNYAALSYCWGPNPSFIKLTQSNFRILTTAGVPIEDLPTTFRDAIVTTWRLGLQYLWVDSLCIVQDSINDWTQEAVTMAKVYSYSVITLAAAASPDAEGGLFRKRNPAAINGAQMDLTWSAVNLEGSFKVVPEDPWLKAVVKSPLLRRAWAFQERLLSRGTVFFTHNMLYWECGELYASELYPEGGPWDLKYRYKRYDLGERLPQGVQIVEDGRFKHVYTALLTSDKGVDGSLDAEISEKFVYTWASIIAQYSIGGLSKESDKLVAIDGVAEQMAAIIPKEQYLTGLWRQPSLPLFLLWYSYKTTKQARIPLAPSWSWASTHSRVEFNFLFRAQTEPQIAIAIVDILTSPSHSTHNAAFGSSKTSDALPSTALVLRGPLAEVRVRSVTRYNLGPLHSSYWREVIRRHEKKNCKWKLLNWKPRVVFPGKGLKADYPCKMKFDQEVPQDSRIFALKVAEADLRYPWAHRVPVDCGLLLAPAWKESPRGHMEVTNERGLFVRVGYFEIARGKMGRDLADWAQLKFKSLRQLREGIWKNSRIDQSFWKDWDGEDGYTITVI</sequence>
<organism evidence="1 2">
    <name type="scientific">Fusarium decemcellulare</name>
    <dbReference type="NCBI Taxonomy" id="57161"/>
    <lineage>
        <taxon>Eukaryota</taxon>
        <taxon>Fungi</taxon>
        <taxon>Dikarya</taxon>
        <taxon>Ascomycota</taxon>
        <taxon>Pezizomycotina</taxon>
        <taxon>Sordariomycetes</taxon>
        <taxon>Hypocreomycetidae</taxon>
        <taxon>Hypocreales</taxon>
        <taxon>Nectriaceae</taxon>
        <taxon>Fusarium</taxon>
        <taxon>Fusarium decemcellulare species complex</taxon>
    </lineage>
</organism>
<dbReference type="EMBL" id="JANRMS010000840">
    <property type="protein sequence ID" value="KAJ3533742.1"/>
    <property type="molecule type" value="Genomic_DNA"/>
</dbReference>
<evidence type="ECO:0000313" key="2">
    <source>
        <dbReference type="Proteomes" id="UP001148629"/>
    </source>
</evidence>